<gene>
    <name evidence="13" type="primary">LOC100376501</name>
</gene>
<evidence type="ECO:0000256" key="2">
    <source>
        <dbReference type="ARBA" id="ARBA00007706"/>
    </source>
</evidence>
<dbReference type="PANTHER" id="PTHR10896:SF65">
    <property type="entry name" value="GALACTOSYLGALACTOSYLXYLOSYLPROTEIN 3-BETA-GLUCURONOSYLTRANSFERASE 3"/>
    <property type="match status" value="1"/>
</dbReference>
<reference evidence="13" key="1">
    <citation type="submission" date="2025-08" db="UniProtKB">
        <authorList>
            <consortium name="RefSeq"/>
        </authorList>
    </citation>
    <scope>IDENTIFICATION</scope>
    <source>
        <tissue evidence="13">Testes</tissue>
    </source>
</reference>
<dbReference type="Proteomes" id="UP000694865">
    <property type="component" value="Unplaced"/>
</dbReference>
<keyword evidence="6 11" id="KW-0735">Signal-anchor</keyword>
<keyword evidence="5 11" id="KW-0812">Transmembrane</keyword>
<dbReference type="GeneID" id="100376501"/>
<keyword evidence="11" id="KW-0479">Metal-binding</keyword>
<keyword evidence="12" id="KW-1185">Reference proteome</keyword>
<dbReference type="CDD" id="cd00218">
    <property type="entry name" value="GlcAT-I"/>
    <property type="match status" value="1"/>
</dbReference>
<evidence type="ECO:0000256" key="6">
    <source>
        <dbReference type="ARBA" id="ARBA00022968"/>
    </source>
</evidence>
<dbReference type="InterPro" id="IPR005027">
    <property type="entry name" value="Glyco_trans_43"/>
</dbReference>
<comment type="cofactor">
    <cofactor evidence="11">
        <name>Mn(2+)</name>
        <dbReference type="ChEBI" id="CHEBI:29035"/>
    </cofactor>
</comment>
<feature type="transmembrane region" description="Helical" evidence="11">
    <location>
        <begin position="9"/>
        <end position="30"/>
    </location>
</feature>
<evidence type="ECO:0000313" key="12">
    <source>
        <dbReference type="Proteomes" id="UP000694865"/>
    </source>
</evidence>
<accession>A0ABM0GJC0</accession>
<dbReference type="Pfam" id="PF03360">
    <property type="entry name" value="Glyco_transf_43"/>
    <property type="match status" value="1"/>
</dbReference>
<comment type="catalytic activity">
    <reaction evidence="10 11">
        <text>3-O-(beta-D-galactosyl-(1-&gt;3)-beta-D-galactosyl-(1-&gt;4)-beta-D-xylosyl)-L-seryl-[protein] + UDP-alpha-D-glucuronate = 3-O-(beta-D-GlcA-(1-&gt;3)-beta-D-Gal-(1-&gt;3)-beta-D-Gal-(1-&gt;4)-beta-D-Xyl)-L-seryl-[protein] + UDP + H(+)</text>
        <dbReference type="Rhea" id="RHEA:24168"/>
        <dbReference type="Rhea" id="RHEA-COMP:12571"/>
        <dbReference type="Rhea" id="RHEA-COMP:12573"/>
        <dbReference type="ChEBI" id="CHEBI:15378"/>
        <dbReference type="ChEBI" id="CHEBI:58052"/>
        <dbReference type="ChEBI" id="CHEBI:58223"/>
        <dbReference type="ChEBI" id="CHEBI:132090"/>
        <dbReference type="ChEBI" id="CHEBI:132093"/>
        <dbReference type="EC" id="2.4.1.135"/>
    </reaction>
</comment>
<dbReference type="RefSeq" id="XP_002731115.2">
    <property type="nucleotide sequence ID" value="XM_002731069.2"/>
</dbReference>
<name>A0ABM0GJC0_SACKO</name>
<evidence type="ECO:0000256" key="3">
    <source>
        <dbReference type="ARBA" id="ARBA00012641"/>
    </source>
</evidence>
<evidence type="ECO:0000256" key="5">
    <source>
        <dbReference type="ARBA" id="ARBA00022692"/>
    </source>
</evidence>
<evidence type="ECO:0000256" key="9">
    <source>
        <dbReference type="ARBA" id="ARBA00023180"/>
    </source>
</evidence>
<evidence type="ECO:0000256" key="8">
    <source>
        <dbReference type="ARBA" id="ARBA00023136"/>
    </source>
</evidence>
<keyword evidence="11" id="KW-0464">Manganese</keyword>
<dbReference type="EC" id="2.4.1.135" evidence="3 11"/>
<dbReference type="Gene3D" id="3.90.550.10">
    <property type="entry name" value="Spore Coat Polysaccharide Biosynthesis Protein SpsA, Chain A"/>
    <property type="match status" value="1"/>
</dbReference>
<organism evidence="12 13">
    <name type="scientific">Saccoglossus kowalevskii</name>
    <name type="common">Acorn worm</name>
    <dbReference type="NCBI Taxonomy" id="10224"/>
    <lineage>
        <taxon>Eukaryota</taxon>
        <taxon>Metazoa</taxon>
        <taxon>Hemichordata</taxon>
        <taxon>Enteropneusta</taxon>
        <taxon>Harrimaniidae</taxon>
        <taxon>Saccoglossus</taxon>
    </lineage>
</organism>
<dbReference type="SUPFAM" id="SSF53448">
    <property type="entry name" value="Nucleotide-diphospho-sugar transferases"/>
    <property type="match status" value="1"/>
</dbReference>
<evidence type="ECO:0000256" key="11">
    <source>
        <dbReference type="RuleBase" id="RU363127"/>
    </source>
</evidence>
<evidence type="ECO:0000256" key="1">
    <source>
        <dbReference type="ARBA" id="ARBA00004606"/>
    </source>
</evidence>
<comment type="subcellular location">
    <subcellularLocation>
        <location evidence="11">Golgi apparatus membrane</location>
        <topology evidence="11">Single-pass type II membrane protein</topology>
    </subcellularLocation>
    <subcellularLocation>
        <location evidence="1">Membrane</location>
        <topology evidence="1">Single-pass type II membrane protein</topology>
    </subcellularLocation>
</comment>
<protein>
    <recommendedName>
        <fullName evidence="3 11">Galactosylgalactosylxylosylprotein 3-beta-glucuronosyltransferase</fullName>
        <ecNumber evidence="3 11">2.4.1.135</ecNumber>
    </recommendedName>
</protein>
<dbReference type="InterPro" id="IPR029044">
    <property type="entry name" value="Nucleotide-diphossugar_trans"/>
</dbReference>
<keyword evidence="8 11" id="KW-0472">Membrane</keyword>
<keyword evidence="9" id="KW-0325">Glycoprotein</keyword>
<keyword evidence="7 11" id="KW-1133">Transmembrane helix</keyword>
<comment type="similarity">
    <text evidence="2 11">Belongs to the glycosyltransferase 43 family.</text>
</comment>
<sequence>MARIHLKKVVIVFVVLFFITPVILVIAYGVNCRNFISPLNEEDYRDAIAKKESPLKMKEDELKKYEERLNTLSVALRRQFPNAVEYILQILDDNIPTIYAITPTHTRHVQKAELVRLTNTFLHVKNFHWILVEDSEYRTPLVTNFLAQSGLRYTHLNTATPKNYKMKENDPHWLKPRGVEQRNLALDWLRENIDIATNSGVVYFADDDNTYSLQLFEEMRFTEKVSVWPVGITGGLKFERPIVGEDGKVKGWYAAWRPQRPFAMDMAGFALNLNLLKKYPNARFDITAKRGYLESSFLTQLVTLNELEPRAELCTKVLVWHTRTEKPKWKEEDAMIAKGQPSDPRVEV</sequence>
<keyword evidence="4 11" id="KW-0808">Transferase</keyword>
<evidence type="ECO:0000256" key="7">
    <source>
        <dbReference type="ARBA" id="ARBA00022989"/>
    </source>
</evidence>
<dbReference type="PANTHER" id="PTHR10896">
    <property type="entry name" value="GALACTOSYLGALACTOSYLXYLOSYLPROTEIN 3-BETA-GLUCURONOSYLTRANSFERASE BETA-1,3-GLUCURONYLTRANSFERASE"/>
    <property type="match status" value="1"/>
</dbReference>
<keyword evidence="11" id="KW-0333">Golgi apparatus</keyword>
<comment type="pathway">
    <text evidence="11">Protein modification; protein glycosylation.</text>
</comment>
<evidence type="ECO:0000256" key="10">
    <source>
        <dbReference type="ARBA" id="ARBA00047979"/>
    </source>
</evidence>
<evidence type="ECO:0000313" key="13">
    <source>
        <dbReference type="RefSeq" id="XP_002731115.2"/>
    </source>
</evidence>
<proteinExistence type="inferred from homology"/>
<evidence type="ECO:0000256" key="4">
    <source>
        <dbReference type="ARBA" id="ARBA00022679"/>
    </source>
</evidence>